<proteinExistence type="predicted"/>
<keyword evidence="3" id="KW-1185">Reference proteome</keyword>
<dbReference type="Gene3D" id="3.40.50.1110">
    <property type="entry name" value="SGNH hydrolase"/>
    <property type="match status" value="1"/>
</dbReference>
<dbReference type="Pfam" id="PF13472">
    <property type="entry name" value="Lipase_GDSL_2"/>
    <property type="match status" value="1"/>
</dbReference>
<dbReference type="InterPro" id="IPR013830">
    <property type="entry name" value="SGNH_hydro"/>
</dbReference>
<dbReference type="RefSeq" id="WP_149400682.1">
    <property type="nucleotide sequence ID" value="NZ_BIXY01000013.1"/>
</dbReference>
<sequence>MQPLFTTGDVVLFQGDSITDWGRDREDPTHLGSGYALMAAAWFQALYPELEVQFINRGIGGNRVVDLEARWQQDCLDLHPGWVSLLIGINDTWRRYDNADPTSTQRYEDGYRRLLDRTVQATQARLILCEPFVLPYPAGREVWREDLDPKIAVVRKIAREYNAIYVPFDGIFAQVATQRAPEFWAADGVHPTPAGHALMAQAWLRAVKALA</sequence>
<dbReference type="InterPro" id="IPR036514">
    <property type="entry name" value="SGNH_hydro_sf"/>
</dbReference>
<dbReference type="PANTHER" id="PTHR30383:SF5">
    <property type="entry name" value="SGNH HYDROLASE-TYPE ESTERASE DOMAIN-CONTAINING PROTEIN"/>
    <property type="match status" value="1"/>
</dbReference>
<protein>
    <submittedName>
        <fullName evidence="2">Lipase</fullName>
    </submittedName>
</protein>
<dbReference type="EMBL" id="BIXY01000013">
    <property type="protein sequence ID" value="GCF07668.1"/>
    <property type="molecule type" value="Genomic_DNA"/>
</dbReference>
<organism evidence="2 3">
    <name type="scientific">Dictyobacter arantiisoli</name>
    <dbReference type="NCBI Taxonomy" id="2014874"/>
    <lineage>
        <taxon>Bacteria</taxon>
        <taxon>Bacillati</taxon>
        <taxon>Chloroflexota</taxon>
        <taxon>Ktedonobacteria</taxon>
        <taxon>Ktedonobacterales</taxon>
        <taxon>Dictyobacteraceae</taxon>
        <taxon>Dictyobacter</taxon>
    </lineage>
</organism>
<dbReference type="SUPFAM" id="SSF52266">
    <property type="entry name" value="SGNH hydrolase"/>
    <property type="match status" value="1"/>
</dbReference>
<evidence type="ECO:0000313" key="3">
    <source>
        <dbReference type="Proteomes" id="UP000322530"/>
    </source>
</evidence>
<accession>A0A5A5T8D2</accession>
<dbReference type="AlphaFoldDB" id="A0A5A5T8D2"/>
<reference evidence="2 3" key="1">
    <citation type="submission" date="2019-01" db="EMBL/GenBank/DDBJ databases">
        <title>Draft genome sequence of Dictyobacter sp. Uno17.</title>
        <authorList>
            <person name="Wang C.M."/>
            <person name="Zheng Y."/>
            <person name="Sakai Y."/>
            <person name="Abe K."/>
            <person name="Yokota A."/>
            <person name="Yabe S."/>
        </authorList>
    </citation>
    <scope>NUCLEOTIDE SEQUENCE [LARGE SCALE GENOMIC DNA]</scope>
    <source>
        <strain evidence="2 3">Uno17</strain>
    </source>
</reference>
<dbReference type="CDD" id="cd01834">
    <property type="entry name" value="SGNH_hydrolase_like_2"/>
    <property type="match status" value="1"/>
</dbReference>
<comment type="caution">
    <text evidence="2">The sequence shown here is derived from an EMBL/GenBank/DDBJ whole genome shotgun (WGS) entry which is preliminary data.</text>
</comment>
<feature type="domain" description="SGNH hydrolase-type esterase" evidence="1">
    <location>
        <begin position="15"/>
        <end position="198"/>
    </location>
</feature>
<gene>
    <name evidence="2" type="ORF">KDI_12320</name>
</gene>
<dbReference type="OrthoDB" id="9794725at2"/>
<evidence type="ECO:0000259" key="1">
    <source>
        <dbReference type="Pfam" id="PF13472"/>
    </source>
</evidence>
<dbReference type="Proteomes" id="UP000322530">
    <property type="component" value="Unassembled WGS sequence"/>
</dbReference>
<dbReference type="InterPro" id="IPR051532">
    <property type="entry name" value="Ester_Hydrolysis_Enzymes"/>
</dbReference>
<dbReference type="PANTHER" id="PTHR30383">
    <property type="entry name" value="THIOESTERASE 1/PROTEASE 1/LYSOPHOSPHOLIPASE L1"/>
    <property type="match status" value="1"/>
</dbReference>
<dbReference type="GO" id="GO:0004622">
    <property type="term" value="F:phosphatidylcholine lysophospholipase activity"/>
    <property type="evidence" value="ECO:0007669"/>
    <property type="project" value="TreeGrafter"/>
</dbReference>
<evidence type="ECO:0000313" key="2">
    <source>
        <dbReference type="EMBL" id="GCF07668.1"/>
    </source>
</evidence>
<name>A0A5A5T8D2_9CHLR</name>